<evidence type="ECO:0000313" key="3">
    <source>
        <dbReference type="EMBL" id="MDH5164418.1"/>
    </source>
</evidence>
<comment type="caution">
    <text evidence="3">The sequence shown here is derived from an EMBL/GenBank/DDBJ whole genome shotgun (WGS) entry which is preliminary data.</text>
</comment>
<accession>A0AAW6T1D1</accession>
<dbReference type="AlphaFoldDB" id="A0AAW6T1D1"/>
<dbReference type="InterPro" id="IPR025436">
    <property type="entry name" value="DUF4179"/>
</dbReference>
<proteinExistence type="predicted"/>
<feature type="domain" description="DUF4179" evidence="2">
    <location>
        <begin position="40"/>
        <end position="107"/>
    </location>
</feature>
<evidence type="ECO:0000256" key="1">
    <source>
        <dbReference type="SAM" id="Phobius"/>
    </source>
</evidence>
<name>A0AAW6T1D1_9BACI</name>
<dbReference type="RefSeq" id="WP_280619112.1">
    <property type="nucleotide sequence ID" value="NZ_JAROYP010000031.1"/>
</dbReference>
<dbReference type="Pfam" id="PF13786">
    <property type="entry name" value="DUF4179"/>
    <property type="match status" value="1"/>
</dbReference>
<gene>
    <name evidence="3" type="ORF">P5X88_26140</name>
</gene>
<evidence type="ECO:0000259" key="2">
    <source>
        <dbReference type="Pfam" id="PF13786"/>
    </source>
</evidence>
<dbReference type="Proteomes" id="UP001159179">
    <property type="component" value="Unassembled WGS sequence"/>
</dbReference>
<reference evidence="3" key="1">
    <citation type="submission" date="2023-03" db="EMBL/GenBank/DDBJ databases">
        <title>Bacterial isolates from washroom surfaces on a university campus.</title>
        <authorList>
            <person name="Holman D.B."/>
            <person name="Gzyl K.E."/>
            <person name="Taheri A.E."/>
        </authorList>
    </citation>
    <scope>NUCLEOTIDE SEQUENCE</scope>
    <source>
        <strain evidence="3">RD03</strain>
    </source>
</reference>
<keyword evidence="1" id="KW-0812">Transmembrane</keyword>
<sequence>MNDYFSNNVKKEVDKIKIPEEKLERVIESAVIKGKKNPVRKVIYCSCAAVILFALFISSAFVSPTMAKIVNKVPYLNQIIKSMNETEERKVRLQDFFAKVSNTLSENEEYNGKVDVSMSGFFASDAPTIYIQVENKNNKQERELEKIVNDIAKSYKIRDVKVDIQERHIERHVMSEEDKKIQEVMETAQDTLTQKGYKTSVIQFDSKTNTLSIEVKSGNTNQHFDQIKKNIEELVSQKQLSYKIEIKKKSESKIRDMNWHPIFTSVMDESHKQFKEVIGFAYSFHPKPLEIILKTSLSNGEVKKAQAIEEYARQVIEIKRKELAVEKIPYKIIIRDKKHKEIYIKSYE</sequence>
<organism evidence="3 4">
    <name type="scientific">Heyndrickxia oleronia</name>
    <dbReference type="NCBI Taxonomy" id="38875"/>
    <lineage>
        <taxon>Bacteria</taxon>
        <taxon>Bacillati</taxon>
        <taxon>Bacillota</taxon>
        <taxon>Bacilli</taxon>
        <taxon>Bacillales</taxon>
        <taxon>Bacillaceae</taxon>
        <taxon>Heyndrickxia</taxon>
    </lineage>
</organism>
<evidence type="ECO:0000313" key="4">
    <source>
        <dbReference type="Proteomes" id="UP001159179"/>
    </source>
</evidence>
<protein>
    <submittedName>
        <fullName evidence="3">DUF4179 domain-containing protein</fullName>
    </submittedName>
</protein>
<keyword evidence="1" id="KW-0472">Membrane</keyword>
<dbReference type="EMBL" id="JAROYP010000031">
    <property type="protein sequence ID" value="MDH5164418.1"/>
    <property type="molecule type" value="Genomic_DNA"/>
</dbReference>
<feature type="transmembrane region" description="Helical" evidence="1">
    <location>
        <begin position="42"/>
        <end position="62"/>
    </location>
</feature>
<keyword evidence="1" id="KW-1133">Transmembrane helix</keyword>